<feature type="transmembrane region" description="Helical" evidence="12">
    <location>
        <begin position="401"/>
        <end position="424"/>
    </location>
</feature>
<feature type="transmembrane region" description="Helical" evidence="12">
    <location>
        <begin position="542"/>
        <end position="563"/>
    </location>
</feature>
<evidence type="ECO:0000256" key="10">
    <source>
        <dbReference type="ARBA" id="ARBA00023201"/>
    </source>
</evidence>
<feature type="transmembrane region" description="Helical" evidence="12">
    <location>
        <begin position="20"/>
        <end position="39"/>
    </location>
</feature>
<feature type="transmembrane region" description="Helical" evidence="12">
    <location>
        <begin position="465"/>
        <end position="488"/>
    </location>
</feature>
<dbReference type="PANTHER" id="PTHR42985">
    <property type="entry name" value="SODIUM-COUPLED MONOCARBOXYLATE TRANSPORTER"/>
    <property type="match status" value="1"/>
</dbReference>
<dbReference type="PANTHER" id="PTHR42985:SF40">
    <property type="entry name" value="LD47995P-RELATED"/>
    <property type="match status" value="1"/>
</dbReference>
<evidence type="ECO:0000256" key="6">
    <source>
        <dbReference type="ARBA" id="ARBA00022989"/>
    </source>
</evidence>
<reference evidence="13 15" key="2">
    <citation type="journal article" date="2013" name="Nature">
        <title>Insights into bilaterian evolution from three spiralian genomes.</title>
        <authorList>
            <person name="Simakov O."/>
            <person name="Marletaz F."/>
            <person name="Cho S.J."/>
            <person name="Edsinger-Gonzales E."/>
            <person name="Havlak P."/>
            <person name="Hellsten U."/>
            <person name="Kuo D.H."/>
            <person name="Larsson T."/>
            <person name="Lv J."/>
            <person name="Arendt D."/>
            <person name="Savage R."/>
            <person name="Osoegawa K."/>
            <person name="de Jong P."/>
            <person name="Grimwood J."/>
            <person name="Chapman J.A."/>
            <person name="Shapiro H."/>
            <person name="Aerts A."/>
            <person name="Otillar R.P."/>
            <person name="Terry A.Y."/>
            <person name="Boore J.L."/>
            <person name="Grigoriev I.V."/>
            <person name="Lindberg D.R."/>
            <person name="Seaver E.C."/>
            <person name="Weisblat D.A."/>
            <person name="Putnam N.H."/>
            <person name="Rokhsar D.S."/>
        </authorList>
    </citation>
    <scope>NUCLEOTIDE SEQUENCE</scope>
    <source>
        <strain evidence="13 15">I ESC-2004</strain>
    </source>
</reference>
<gene>
    <name evidence="13" type="ORF">CAPTEDRAFT_209367</name>
</gene>
<organism evidence="13">
    <name type="scientific">Capitella teleta</name>
    <name type="common">Polychaete worm</name>
    <dbReference type="NCBI Taxonomy" id="283909"/>
    <lineage>
        <taxon>Eukaryota</taxon>
        <taxon>Metazoa</taxon>
        <taxon>Spiralia</taxon>
        <taxon>Lophotrochozoa</taxon>
        <taxon>Annelida</taxon>
        <taxon>Polychaeta</taxon>
        <taxon>Sedentaria</taxon>
        <taxon>Scolecida</taxon>
        <taxon>Capitellidae</taxon>
        <taxon>Capitella</taxon>
    </lineage>
</organism>
<keyword evidence="8" id="KW-0406">Ion transport</keyword>
<dbReference type="EMBL" id="KB309354">
    <property type="protein sequence ID" value="ELT94706.1"/>
    <property type="molecule type" value="Genomic_DNA"/>
</dbReference>
<dbReference type="GO" id="GO:0015293">
    <property type="term" value="F:symporter activity"/>
    <property type="evidence" value="ECO:0007669"/>
    <property type="project" value="TreeGrafter"/>
</dbReference>
<evidence type="ECO:0000313" key="15">
    <source>
        <dbReference type="Proteomes" id="UP000014760"/>
    </source>
</evidence>
<protein>
    <recommendedName>
        <fullName evidence="16">Sodium/solute symporter</fullName>
    </recommendedName>
</protein>
<feature type="transmembrane region" description="Helical" evidence="12">
    <location>
        <begin position="127"/>
        <end position="148"/>
    </location>
</feature>
<dbReference type="Proteomes" id="UP000014760">
    <property type="component" value="Unassembled WGS sequence"/>
</dbReference>
<keyword evidence="6 12" id="KW-1133">Transmembrane helix</keyword>
<dbReference type="GO" id="GO:0006814">
    <property type="term" value="P:sodium ion transport"/>
    <property type="evidence" value="ECO:0007669"/>
    <property type="project" value="UniProtKB-KW"/>
</dbReference>
<reference evidence="14" key="3">
    <citation type="submission" date="2015-06" db="UniProtKB">
        <authorList>
            <consortium name="EnsemblMetazoa"/>
        </authorList>
    </citation>
    <scope>IDENTIFICATION</scope>
</reference>
<evidence type="ECO:0000256" key="7">
    <source>
        <dbReference type="ARBA" id="ARBA00023053"/>
    </source>
</evidence>
<dbReference type="InterPro" id="IPR001734">
    <property type="entry name" value="Na/solute_symporter"/>
</dbReference>
<feature type="transmembrane region" description="Helical" evidence="12">
    <location>
        <begin position="168"/>
        <end position="194"/>
    </location>
</feature>
<comment type="subcellular location">
    <subcellularLocation>
        <location evidence="1">Cell membrane</location>
        <topology evidence="1">Multi-pass membrane protein</topology>
    </subcellularLocation>
</comment>
<keyword evidence="9 12" id="KW-0472">Membrane</keyword>
<evidence type="ECO:0008006" key="16">
    <source>
        <dbReference type="Google" id="ProtNLM"/>
    </source>
</evidence>
<name>R7TT88_CAPTE</name>
<evidence type="ECO:0000256" key="2">
    <source>
        <dbReference type="ARBA" id="ARBA00006434"/>
    </source>
</evidence>
<dbReference type="Pfam" id="PF00474">
    <property type="entry name" value="SSF"/>
    <property type="match status" value="1"/>
</dbReference>
<feature type="transmembrane region" description="Helical" evidence="12">
    <location>
        <begin position="352"/>
        <end position="380"/>
    </location>
</feature>
<feature type="transmembrane region" description="Helical" evidence="12">
    <location>
        <begin position="88"/>
        <end position="115"/>
    </location>
</feature>
<feature type="transmembrane region" description="Helical" evidence="12">
    <location>
        <begin position="62"/>
        <end position="82"/>
    </location>
</feature>
<reference evidence="15" key="1">
    <citation type="submission" date="2012-12" db="EMBL/GenBank/DDBJ databases">
        <authorList>
            <person name="Hellsten U."/>
            <person name="Grimwood J."/>
            <person name="Chapman J.A."/>
            <person name="Shapiro H."/>
            <person name="Aerts A."/>
            <person name="Otillar R.P."/>
            <person name="Terry A.Y."/>
            <person name="Boore J.L."/>
            <person name="Simakov O."/>
            <person name="Marletaz F."/>
            <person name="Cho S.-J."/>
            <person name="Edsinger-Gonzales E."/>
            <person name="Havlak P."/>
            <person name="Kuo D.-H."/>
            <person name="Larsson T."/>
            <person name="Lv J."/>
            <person name="Arendt D."/>
            <person name="Savage R."/>
            <person name="Osoegawa K."/>
            <person name="de Jong P."/>
            <person name="Lindberg D.R."/>
            <person name="Seaver E.C."/>
            <person name="Weisblat D.A."/>
            <person name="Putnam N.H."/>
            <person name="Grigoriev I.V."/>
            <person name="Rokhsar D.S."/>
        </authorList>
    </citation>
    <scope>NUCLEOTIDE SEQUENCE</scope>
    <source>
        <strain evidence="15">I ESC-2004</strain>
    </source>
</reference>
<keyword evidence="5 12" id="KW-0812">Transmembrane</keyword>
<dbReference type="OrthoDB" id="6606086at2759"/>
<keyword evidence="7" id="KW-0915">Sodium</keyword>
<evidence type="ECO:0000256" key="1">
    <source>
        <dbReference type="ARBA" id="ARBA00004651"/>
    </source>
</evidence>
<dbReference type="GO" id="GO:0005886">
    <property type="term" value="C:plasma membrane"/>
    <property type="evidence" value="ECO:0007669"/>
    <property type="project" value="UniProtKB-SubCell"/>
</dbReference>
<keyword evidence="4" id="KW-1003">Cell membrane</keyword>
<evidence type="ECO:0000256" key="5">
    <source>
        <dbReference type="ARBA" id="ARBA00022692"/>
    </source>
</evidence>
<feature type="transmembrane region" description="Helical" evidence="12">
    <location>
        <begin position="258"/>
        <end position="284"/>
    </location>
</feature>
<accession>R7TT88</accession>
<dbReference type="EMBL" id="AMQN01012184">
    <property type="status" value="NOT_ANNOTATED_CDS"/>
    <property type="molecule type" value="Genomic_DNA"/>
</dbReference>
<evidence type="ECO:0000256" key="4">
    <source>
        <dbReference type="ARBA" id="ARBA00022475"/>
    </source>
</evidence>
<dbReference type="PROSITE" id="PS50283">
    <property type="entry name" value="NA_SOLUT_SYMP_3"/>
    <property type="match status" value="1"/>
</dbReference>
<proteinExistence type="inferred from homology"/>
<dbReference type="EnsemblMetazoa" id="CapteT209367">
    <property type="protein sequence ID" value="CapteP209367"/>
    <property type="gene ID" value="CapteG209367"/>
</dbReference>
<evidence type="ECO:0000313" key="14">
    <source>
        <dbReference type="EnsemblMetazoa" id="CapteP209367"/>
    </source>
</evidence>
<feature type="transmembrane region" description="Helical" evidence="12">
    <location>
        <begin position="201"/>
        <end position="224"/>
    </location>
</feature>
<dbReference type="InterPro" id="IPR051163">
    <property type="entry name" value="Sodium:Solute_Symporter_SSF"/>
</dbReference>
<evidence type="ECO:0000256" key="3">
    <source>
        <dbReference type="ARBA" id="ARBA00022448"/>
    </source>
</evidence>
<comment type="similarity">
    <text evidence="2 11">Belongs to the sodium:solute symporter (SSF) (TC 2.A.21) family.</text>
</comment>
<dbReference type="AlphaFoldDB" id="R7TT88"/>
<evidence type="ECO:0000256" key="12">
    <source>
        <dbReference type="SAM" id="Phobius"/>
    </source>
</evidence>
<dbReference type="STRING" id="283909.R7TT88"/>
<keyword evidence="15" id="KW-1185">Reference proteome</keyword>
<sequence>MPDIMDDRLEKRVMSTVDFYVFGCFLGFCALIGIVRGCMEMRVRRTEGLGSEKVAMGGRTRWSLWQAAQSFLHGAVALPFLIGIPGEIYCFGIIFMIIIIGYVIGAPFFIHIILTRLHKFNKLVHRLVSGIFTIMSMLFIGTIVYAQGLIFSQRKFSSVYTSVMFINFVFKVTGLDVGTSIVIVRVVGLAFAGIGGVKGLVWLDVLHLLVIVLGILLLVLLGTAEVGSFSEVLKISTNGLRMGHNVWELQPSLARHSIWSQLIGGAFFIMIIFSNQLIAAKYLGHDSETKMIATSYVSVFFSVLKVALFGCLGLVCYAYYFGCDPISLGKVEAPDQLVPALMLDVMSGLPGLAGFMFASILTASLGTISASLNTLSAICYMDFVEPLYKWKTGKTELSPCLGVVFFKLLVLAGNLITLAVPYLGPIMKSTLSQMTIINLTIAGGPILGLFILGIFVPFANSKGALVSMLMSVMWNIWLMVGGILTRAYSNTAQVLDLDHDMCIVNGTLSNSSSVVSTIEPGWEPNAAFDDESGIQGLYNLSYMWIGSSSVAITITIGIMVSLATGWRSLKTLTVDTDLSFAYKYPVMKKETDIKPPKSPLAKHTVLSIDVPNGIHESTVKQTSVRRHSTPNINQEVLIHAKTLENSRLFNQRLMAIGNTGLVWINTEDLLTEL</sequence>
<keyword evidence="10" id="KW-0739">Sodium transport</keyword>
<feature type="transmembrane region" description="Helical" evidence="12">
    <location>
        <begin position="436"/>
        <end position="458"/>
    </location>
</feature>
<keyword evidence="3" id="KW-0813">Transport</keyword>
<evidence type="ECO:0000256" key="9">
    <source>
        <dbReference type="ARBA" id="ARBA00023136"/>
    </source>
</evidence>
<feature type="transmembrane region" description="Helical" evidence="12">
    <location>
        <begin position="296"/>
        <end position="320"/>
    </location>
</feature>
<dbReference type="InterPro" id="IPR038377">
    <property type="entry name" value="Na/Glc_symporter_sf"/>
</dbReference>
<evidence type="ECO:0000256" key="8">
    <source>
        <dbReference type="ARBA" id="ARBA00023065"/>
    </source>
</evidence>
<evidence type="ECO:0000256" key="11">
    <source>
        <dbReference type="RuleBase" id="RU362091"/>
    </source>
</evidence>
<evidence type="ECO:0000313" key="13">
    <source>
        <dbReference type="EMBL" id="ELT94706.1"/>
    </source>
</evidence>
<dbReference type="HOGENOM" id="CLU_018808_11_1_1"/>
<dbReference type="Gene3D" id="1.20.1730.10">
    <property type="entry name" value="Sodium/glucose cotransporter"/>
    <property type="match status" value="1"/>
</dbReference>